<reference evidence="3" key="1">
    <citation type="journal article" date="2019" name="Int. J. Syst. Evol. Microbiol.">
        <title>The Global Catalogue of Microorganisms (GCM) 10K type strain sequencing project: providing services to taxonomists for standard genome sequencing and annotation.</title>
        <authorList>
            <consortium name="The Broad Institute Genomics Platform"/>
            <consortium name="The Broad Institute Genome Sequencing Center for Infectious Disease"/>
            <person name="Wu L."/>
            <person name="Ma J."/>
        </authorList>
    </citation>
    <scope>NUCLEOTIDE SEQUENCE [LARGE SCALE GENOMIC DNA]</scope>
    <source>
        <strain evidence="3">CGMCC 1.15942</strain>
    </source>
</reference>
<evidence type="ECO:0000256" key="1">
    <source>
        <dbReference type="SAM" id="Phobius"/>
    </source>
</evidence>
<dbReference type="RefSeq" id="WP_088271982.1">
    <property type="nucleotide sequence ID" value="NZ_BMKI01000015.1"/>
</dbReference>
<keyword evidence="1" id="KW-1133">Transmembrane helix</keyword>
<protein>
    <submittedName>
        <fullName evidence="2">Uncharacterized protein</fullName>
    </submittedName>
</protein>
<keyword evidence="1" id="KW-0472">Membrane</keyword>
<gene>
    <name evidence="2" type="ORF">GCM10011573_35870</name>
</gene>
<evidence type="ECO:0000313" key="2">
    <source>
        <dbReference type="EMBL" id="GGD03228.1"/>
    </source>
</evidence>
<organism evidence="2 3">
    <name type="scientific">Enterococcus wangshanyuanii</name>
    <dbReference type="NCBI Taxonomy" id="2005703"/>
    <lineage>
        <taxon>Bacteria</taxon>
        <taxon>Bacillati</taxon>
        <taxon>Bacillota</taxon>
        <taxon>Bacilli</taxon>
        <taxon>Lactobacillales</taxon>
        <taxon>Enterococcaceae</taxon>
        <taxon>Enterococcus</taxon>
    </lineage>
</organism>
<name>A0ABQ1PTC5_9ENTE</name>
<comment type="caution">
    <text evidence="2">The sequence shown here is derived from an EMBL/GenBank/DDBJ whole genome shotgun (WGS) entry which is preliminary data.</text>
</comment>
<dbReference type="EMBL" id="BMKI01000015">
    <property type="protein sequence ID" value="GGD03228.1"/>
    <property type="molecule type" value="Genomic_DNA"/>
</dbReference>
<keyword evidence="1" id="KW-0812">Transmembrane</keyword>
<sequence length="219" mass="25165">MNVEQSDNENYILLNPRNTQQVVSEPVFGKEIKNEEQGQIFGVPIAILIVSSVIVFFLLTLLKPVGKRKKQKVLTLINCSTDRILVYEEHIFSKAIDIFAYGSTGSIREHWRFPLRYKKCIKRITQENNCKLISSEEYCKTNYRTETVGDSNMTQGEVFSIYLTSGESFDHNMDEVQTDREYIKNVIMTFQVDHFTIVDADGISSYKTCNVEAMTMEGV</sequence>
<keyword evidence="3" id="KW-1185">Reference proteome</keyword>
<accession>A0ABQ1PTC5</accession>
<feature type="transmembrane region" description="Helical" evidence="1">
    <location>
        <begin position="40"/>
        <end position="62"/>
    </location>
</feature>
<dbReference type="Proteomes" id="UP000630615">
    <property type="component" value="Unassembled WGS sequence"/>
</dbReference>
<proteinExistence type="predicted"/>
<evidence type="ECO:0000313" key="3">
    <source>
        <dbReference type="Proteomes" id="UP000630615"/>
    </source>
</evidence>